<dbReference type="EMBL" id="BDGG01000002">
    <property type="protein sequence ID" value="GAU94355.1"/>
    <property type="molecule type" value="Genomic_DNA"/>
</dbReference>
<gene>
    <name evidence="2" type="primary">RvY_06144-1</name>
    <name evidence="2" type="synonym">RvY_06144.1</name>
    <name evidence="2" type="ORF">RvY_06144</name>
</gene>
<reference evidence="2 3" key="1">
    <citation type="journal article" date="2016" name="Nat. Commun.">
        <title>Extremotolerant tardigrade genome and improved radiotolerance of human cultured cells by tardigrade-unique protein.</title>
        <authorList>
            <person name="Hashimoto T."/>
            <person name="Horikawa D.D."/>
            <person name="Saito Y."/>
            <person name="Kuwahara H."/>
            <person name="Kozuka-Hata H."/>
            <person name="Shin-I T."/>
            <person name="Minakuchi Y."/>
            <person name="Ohishi K."/>
            <person name="Motoyama A."/>
            <person name="Aizu T."/>
            <person name="Enomoto A."/>
            <person name="Kondo K."/>
            <person name="Tanaka S."/>
            <person name="Hara Y."/>
            <person name="Koshikawa S."/>
            <person name="Sagara H."/>
            <person name="Miura T."/>
            <person name="Yokobori S."/>
            <person name="Miyagawa K."/>
            <person name="Suzuki Y."/>
            <person name="Kubo T."/>
            <person name="Oyama M."/>
            <person name="Kohara Y."/>
            <person name="Fujiyama A."/>
            <person name="Arakawa K."/>
            <person name="Katayama T."/>
            <person name="Toyoda A."/>
            <person name="Kunieda T."/>
        </authorList>
    </citation>
    <scope>NUCLEOTIDE SEQUENCE [LARGE SCALE GENOMIC DNA]</scope>
    <source>
        <strain evidence="2 3">YOKOZUNA-1</strain>
    </source>
</reference>
<name>A0A1D1V129_RAMVA</name>
<evidence type="ECO:0000313" key="3">
    <source>
        <dbReference type="Proteomes" id="UP000186922"/>
    </source>
</evidence>
<organism evidence="2 3">
    <name type="scientific">Ramazzottius varieornatus</name>
    <name type="common">Water bear</name>
    <name type="synonym">Tardigrade</name>
    <dbReference type="NCBI Taxonomy" id="947166"/>
    <lineage>
        <taxon>Eukaryota</taxon>
        <taxon>Metazoa</taxon>
        <taxon>Ecdysozoa</taxon>
        <taxon>Tardigrada</taxon>
        <taxon>Eutardigrada</taxon>
        <taxon>Parachela</taxon>
        <taxon>Hypsibioidea</taxon>
        <taxon>Ramazzottiidae</taxon>
        <taxon>Ramazzottius</taxon>
    </lineage>
</organism>
<dbReference type="Proteomes" id="UP000186922">
    <property type="component" value="Unassembled WGS sequence"/>
</dbReference>
<evidence type="ECO:0000256" key="1">
    <source>
        <dbReference type="SAM" id="MobiDB-lite"/>
    </source>
</evidence>
<feature type="compositionally biased region" description="Basic and acidic residues" evidence="1">
    <location>
        <begin position="46"/>
        <end position="56"/>
    </location>
</feature>
<proteinExistence type="predicted"/>
<comment type="caution">
    <text evidence="2">The sequence shown here is derived from an EMBL/GenBank/DDBJ whole genome shotgun (WGS) entry which is preliminary data.</text>
</comment>
<keyword evidence="3" id="KW-1185">Reference proteome</keyword>
<protein>
    <submittedName>
        <fullName evidence="2">Uncharacterized protein</fullName>
    </submittedName>
</protein>
<feature type="compositionally biased region" description="Acidic residues" evidence="1">
    <location>
        <begin position="1"/>
        <end position="17"/>
    </location>
</feature>
<sequence>MPVETTEGEEVAGDTEFTEATGTKEASTAPPVSVKGAGTGSTLGDGLHRTDNDGNG</sequence>
<feature type="region of interest" description="Disordered" evidence="1">
    <location>
        <begin position="1"/>
        <end position="56"/>
    </location>
</feature>
<accession>A0A1D1V129</accession>
<dbReference type="AlphaFoldDB" id="A0A1D1V129"/>
<evidence type="ECO:0000313" key="2">
    <source>
        <dbReference type="EMBL" id="GAU94355.1"/>
    </source>
</evidence>